<dbReference type="OrthoDB" id="10155at2157"/>
<dbReference type="EMBL" id="AHJG01000193">
    <property type="protein sequence ID" value="EPA05348.1"/>
    <property type="molecule type" value="Genomic_DNA"/>
</dbReference>
<dbReference type="RefSeq" id="WP_010192574.1">
    <property type="nucleotide sequence ID" value="NZ_AHJG01000193.1"/>
</dbReference>
<dbReference type="AlphaFoldDB" id="S2E3F6"/>
<evidence type="ECO:0000313" key="1">
    <source>
        <dbReference type="EMBL" id="EPA05348.1"/>
    </source>
</evidence>
<dbReference type="InterPro" id="IPR003329">
    <property type="entry name" value="Cytidylyl_trans"/>
</dbReference>
<organism evidence="1 2">
    <name type="scientific">Candidatus Nitrosarchaeum limnium BG20</name>
    <dbReference type="NCBI Taxonomy" id="859192"/>
    <lineage>
        <taxon>Archaea</taxon>
        <taxon>Nitrososphaerota</taxon>
        <taxon>Nitrososphaeria</taxon>
        <taxon>Nitrosopumilales</taxon>
        <taxon>Nitrosopumilaceae</taxon>
        <taxon>Nitrosarchaeum</taxon>
    </lineage>
</organism>
<keyword evidence="1" id="KW-0548">Nucleotidyltransferase</keyword>
<name>S2E3F6_9ARCH</name>
<gene>
    <name evidence="1" type="ORF">BG20_I0128</name>
</gene>
<dbReference type="GO" id="GO:0005829">
    <property type="term" value="C:cytosol"/>
    <property type="evidence" value="ECO:0007669"/>
    <property type="project" value="TreeGrafter"/>
</dbReference>
<evidence type="ECO:0000313" key="2">
    <source>
        <dbReference type="Proteomes" id="UP000014065"/>
    </source>
</evidence>
<dbReference type="Pfam" id="PF02348">
    <property type="entry name" value="CTP_transf_3"/>
    <property type="match status" value="1"/>
</dbReference>
<dbReference type="PANTHER" id="PTHR42866:SF1">
    <property type="entry name" value="SPORE COAT POLYSACCHARIDE BIOSYNTHESIS PROTEIN SPSF"/>
    <property type="match status" value="1"/>
</dbReference>
<proteinExistence type="predicted"/>
<dbReference type="PANTHER" id="PTHR42866">
    <property type="entry name" value="3-DEOXY-MANNO-OCTULOSONATE CYTIDYLYLTRANSFERASE"/>
    <property type="match status" value="1"/>
</dbReference>
<protein>
    <submittedName>
        <fullName evidence="1">Cytidylyltransferase</fullName>
    </submittedName>
</protein>
<comment type="caution">
    <text evidence="1">The sequence shown here is derived from an EMBL/GenBank/DDBJ whole genome shotgun (WGS) entry which is preliminary data.</text>
</comment>
<dbReference type="Gene3D" id="3.90.550.10">
    <property type="entry name" value="Spore Coat Polysaccharide Biosynthesis Protein SpsA, Chain A"/>
    <property type="match status" value="1"/>
</dbReference>
<accession>S2E3F6</accession>
<dbReference type="GO" id="GO:0016779">
    <property type="term" value="F:nucleotidyltransferase activity"/>
    <property type="evidence" value="ECO:0007669"/>
    <property type="project" value="UniProtKB-KW"/>
</dbReference>
<dbReference type="Proteomes" id="UP000014065">
    <property type="component" value="Unassembled WGS sequence"/>
</dbReference>
<dbReference type="InterPro" id="IPR029044">
    <property type="entry name" value="Nucleotide-diphossugar_trans"/>
</dbReference>
<reference evidence="1 2" key="1">
    <citation type="journal article" date="2012" name="J. Bacteriol.">
        <title>Genome Sequence of "Candidatus Nitrosoarchaeum limnia" BG20, a Low-Salinity Ammonia-Oxidizing Archaeon from the San Francisco Bay Estuary.</title>
        <authorList>
            <person name="Mosier A.C."/>
            <person name="Allen E.E."/>
            <person name="Kim M."/>
            <person name="Ferriera S."/>
            <person name="Francis C.A."/>
        </authorList>
    </citation>
    <scope>NUCLEOTIDE SEQUENCE [LARGE SCALE GENOMIC DNA]</scope>
    <source>
        <strain evidence="1 2">BG20</strain>
    </source>
</reference>
<keyword evidence="2" id="KW-1185">Reference proteome</keyword>
<keyword evidence="1" id="KW-0808">Transferase</keyword>
<dbReference type="SUPFAM" id="SSF53448">
    <property type="entry name" value="Nucleotide-diphospho-sugar transferases"/>
    <property type="match status" value="1"/>
</dbReference>
<sequence>MESNKKYNVDIFILARLDSKRLPKKQLSLIGGVPVLKLLINRIKFAKKFRKIIVCTTTRNTDDPLIEFLEKEKIEYFRGNEKDILDRLLNAAKFFQTDIIIDVQGDKIYTDPKYIDKVIDKLKESNVDFISGSDNSRTFNPSDHFIHGIIPCGYKTSILEKICNLKKQLIQKQDIWKCFLQKIWQV</sequence>